<dbReference type="GO" id="GO:0016620">
    <property type="term" value="F:oxidoreductase activity, acting on the aldehyde or oxo group of donors, NAD or NADP as acceptor"/>
    <property type="evidence" value="ECO:0007669"/>
    <property type="project" value="InterPro"/>
</dbReference>
<dbReference type="PANTHER" id="PTHR14097">
    <property type="entry name" value="OXIDOREDUCTASE HTATIP2"/>
    <property type="match status" value="1"/>
</dbReference>
<dbReference type="SMART" id="SM00859">
    <property type="entry name" value="Semialdhyde_dh"/>
    <property type="match status" value="1"/>
</dbReference>
<feature type="domain" description="Semialdehyde dehydrogenase NAD-binding" evidence="1">
    <location>
        <begin position="19"/>
        <end position="114"/>
    </location>
</feature>
<dbReference type="Proteomes" id="UP000013526">
    <property type="component" value="Unassembled WGS sequence"/>
</dbReference>
<dbReference type="GO" id="GO:0051287">
    <property type="term" value="F:NAD binding"/>
    <property type="evidence" value="ECO:0007669"/>
    <property type="project" value="InterPro"/>
</dbReference>
<dbReference type="InterPro" id="IPR000534">
    <property type="entry name" value="Semialdehyde_DH_NAD-bd"/>
</dbReference>
<dbReference type="PATRIC" id="fig|1268236.3.peg.1693"/>
<comment type="caution">
    <text evidence="2">The sequence shown here is derived from an EMBL/GenBank/DDBJ whole genome shotgun (WGS) entry which is preliminary data.</text>
</comment>
<name>R1F6U3_9GAMM</name>
<dbReference type="EMBL" id="AQGQ01000042">
    <property type="protein sequence ID" value="EOD55513.1"/>
    <property type="molecule type" value="Genomic_DNA"/>
</dbReference>
<dbReference type="AlphaFoldDB" id="R1F6U3"/>
<dbReference type="Pfam" id="PF13460">
    <property type="entry name" value="NAD_binding_10"/>
    <property type="match status" value="1"/>
</dbReference>
<dbReference type="Gene3D" id="3.40.50.720">
    <property type="entry name" value="NAD(P)-binding Rossmann-like Domain"/>
    <property type="match status" value="1"/>
</dbReference>
<keyword evidence="3" id="KW-1185">Reference proteome</keyword>
<dbReference type="InterPro" id="IPR016040">
    <property type="entry name" value="NAD(P)-bd_dom"/>
</dbReference>
<evidence type="ECO:0000259" key="1">
    <source>
        <dbReference type="SMART" id="SM00859"/>
    </source>
</evidence>
<gene>
    <name evidence="2" type="ORF">G113_08575</name>
</gene>
<sequence length="227" mass="25245">MLRPGTAHLKYSEEIILSHILIAGASGLIGRELLRQLDSTHSLTLLCRSAGEAAPGRHWLPVNFERLDEVVLPTPIDVAFCCLGTTRKSAGSDEAFRRVDHDYVLAFAALARRHDCQRLVVVSSLGANAASPLLYPRTKGEMEQQLQAQSWPRLAIVRPAMLLGDRQPPRTSEQLIQLIYPLCKPLLRGRFRRWRAIEASQVAHAMIALASQDTGVDTVENERLQVI</sequence>
<proteinExistence type="predicted"/>
<dbReference type="PANTHER" id="PTHR14097:SF7">
    <property type="entry name" value="OXIDOREDUCTASE HTATIP2"/>
    <property type="match status" value="1"/>
</dbReference>
<organism evidence="2 3">
    <name type="scientific">Aeromonas molluscorum 848</name>
    <dbReference type="NCBI Taxonomy" id="1268236"/>
    <lineage>
        <taxon>Bacteria</taxon>
        <taxon>Pseudomonadati</taxon>
        <taxon>Pseudomonadota</taxon>
        <taxon>Gammaproteobacteria</taxon>
        <taxon>Aeromonadales</taxon>
        <taxon>Aeromonadaceae</taxon>
        <taxon>Aeromonas</taxon>
    </lineage>
</organism>
<dbReference type="InterPro" id="IPR036291">
    <property type="entry name" value="NAD(P)-bd_dom_sf"/>
</dbReference>
<reference evidence="2 3" key="1">
    <citation type="journal article" date="2013" name="Genome Announc.">
        <title>Draft Genome Sequence of Aeromonas molluscorum Strain 848TT, Isolated from Bivalve Molluscs.</title>
        <authorList>
            <person name="Spataro N."/>
            <person name="Farfan M."/>
            <person name="Albarral V."/>
            <person name="Sanglas A."/>
            <person name="Loren J.G."/>
            <person name="Fuste M.C."/>
            <person name="Bosch E."/>
        </authorList>
    </citation>
    <scope>NUCLEOTIDE SEQUENCE [LARGE SCALE GENOMIC DNA]</scope>
    <source>
        <strain evidence="2 3">848</strain>
    </source>
</reference>
<dbReference type="SUPFAM" id="SSF51735">
    <property type="entry name" value="NAD(P)-binding Rossmann-fold domains"/>
    <property type="match status" value="1"/>
</dbReference>
<accession>R1F6U3</accession>
<evidence type="ECO:0000313" key="2">
    <source>
        <dbReference type="EMBL" id="EOD55513.1"/>
    </source>
</evidence>
<evidence type="ECO:0000313" key="3">
    <source>
        <dbReference type="Proteomes" id="UP000013526"/>
    </source>
</evidence>
<protein>
    <submittedName>
        <fullName evidence="2">Nucleoside-diphosphate-sugar epimerase</fullName>
    </submittedName>
</protein>